<sequence length="37" mass="4369">MKDSVKNLSKFSGDKFSQEFMDFMGEIGQELQRRKII</sequence>
<gene>
    <name evidence="1" type="ORF">UT63_C0092G0002</name>
</gene>
<protein>
    <submittedName>
        <fullName evidence="1">Uncharacterized protein</fullName>
    </submittedName>
</protein>
<evidence type="ECO:0000313" key="2">
    <source>
        <dbReference type="Proteomes" id="UP000034539"/>
    </source>
</evidence>
<dbReference type="AlphaFoldDB" id="A0A0G0SYY0"/>
<organism evidence="1 2">
    <name type="scientific">Candidatus Gottesmanbacteria bacterium GW2011_GWC2_39_8</name>
    <dbReference type="NCBI Taxonomy" id="1618450"/>
    <lineage>
        <taxon>Bacteria</taxon>
        <taxon>Candidatus Gottesmaniibacteriota</taxon>
    </lineage>
</organism>
<comment type="caution">
    <text evidence="1">The sequence shown here is derived from an EMBL/GenBank/DDBJ whole genome shotgun (WGS) entry which is preliminary data.</text>
</comment>
<dbReference type="EMBL" id="LBXN01000092">
    <property type="protein sequence ID" value="KKR30812.1"/>
    <property type="molecule type" value="Genomic_DNA"/>
</dbReference>
<name>A0A0G0SYY0_9BACT</name>
<reference evidence="1 2" key="1">
    <citation type="journal article" date="2015" name="Nature">
        <title>rRNA introns, odd ribosomes, and small enigmatic genomes across a large radiation of phyla.</title>
        <authorList>
            <person name="Brown C.T."/>
            <person name="Hug L.A."/>
            <person name="Thomas B.C."/>
            <person name="Sharon I."/>
            <person name="Castelle C.J."/>
            <person name="Singh A."/>
            <person name="Wilkins M.J."/>
            <person name="Williams K.H."/>
            <person name="Banfield J.F."/>
        </authorList>
    </citation>
    <scope>NUCLEOTIDE SEQUENCE [LARGE SCALE GENOMIC DNA]</scope>
</reference>
<proteinExistence type="predicted"/>
<evidence type="ECO:0000313" key="1">
    <source>
        <dbReference type="EMBL" id="KKR30812.1"/>
    </source>
</evidence>
<accession>A0A0G0SYY0</accession>
<dbReference type="Proteomes" id="UP000034539">
    <property type="component" value="Unassembled WGS sequence"/>
</dbReference>